<gene>
    <name evidence="8" type="ORF">SAMN04488133_1513</name>
</gene>
<dbReference type="SMART" id="SM00973">
    <property type="entry name" value="Sec63"/>
    <property type="match status" value="1"/>
</dbReference>
<dbReference type="Gene3D" id="3.40.50.300">
    <property type="entry name" value="P-loop containing nucleotide triphosphate hydrolases"/>
    <property type="match status" value="2"/>
</dbReference>
<keyword evidence="2" id="KW-0378">Hydrolase</keyword>
<dbReference type="InterPro" id="IPR050474">
    <property type="entry name" value="Hel308_SKI2-like"/>
</dbReference>
<protein>
    <submittedName>
        <fullName evidence="8">Replicative superfamily II helicase</fullName>
    </submittedName>
</protein>
<evidence type="ECO:0000256" key="3">
    <source>
        <dbReference type="ARBA" id="ARBA00022806"/>
    </source>
</evidence>
<dbReference type="Pfam" id="PF00270">
    <property type="entry name" value="DEAD"/>
    <property type="match status" value="1"/>
</dbReference>
<keyword evidence="9" id="KW-1185">Reference proteome</keyword>
<dbReference type="SMART" id="SM00490">
    <property type="entry name" value="HELICc"/>
    <property type="match status" value="1"/>
</dbReference>
<dbReference type="PANTHER" id="PTHR47961:SF6">
    <property type="entry name" value="DNA-DIRECTED DNA POLYMERASE"/>
    <property type="match status" value="1"/>
</dbReference>
<sequence length="822" mass="90417">MEKRLCRRRSPLLYDPFRSGLSDSDPPRSDGRRSLAARSGVRGVKVTEVVPEFADAFGFEEFNRMQREAAPAILERDENVVAAAPTASGKTALAELAICRTLDRGGTALFIAPLRALTNEKESEWERFEDLGYSVYVVTGERDLNPRRAERADILVMTPEKTDSATRKHDSARYSFVADVDCCVIDEVHLLDSDTRGGVLEVTVSRLRRICDPRVVALSATMPNIEDVAAWLDAVPETTFEFGEEYRPVDLHAGVETYTHGDNAFADKYRRLYSALDLAEEHIREDGQALVFVSSRQDAVRAAGKSRDEIAKRDVPMGARGDYDFHTDAKELDDDELAKAAPDGVAFHHAGLSKDDRDRVEEWFKQGKIQLLFSTSTLAWGVNLPARCVVIRDTKYHDPLEGEVDISPLDILQMLGRAGRPGYDDVGYGWVVCDRADADKYRKLLREGKEIESRLAEDLDSHLNAEIAMGTIRDLDDVMSWLETTFYYQRAKSKPAAYDFENLRGRVRETLESLVARGFVEMGEDLSVRGTALGRLASKYYLRLETAERFHDLCEREQISADGILEAVAGAEEFHSVSARQSETDAVDAVLSDVSTTLEDGPRKVLAILHAGMANSTPADLRSDAWIIRQNALRLLSALREFLGEFAGPRAANLARRVEARVEHGVPREAVGLTAVDGIGPNRARSLATGGLHSPADVVDAGADELERAGLSTGVAERIAKNAENFPAIEVSWGSFPDDIAPGENEMCEVTVRNAGGGAAVGVRVTVNDVEMTTKEAYLSDSLSVPVGVFGANAEELEFVVEVTFPGEPLHPVRATRTVDVE</sequence>
<dbReference type="SUPFAM" id="SSF158702">
    <property type="entry name" value="Sec63 N-terminal domain-like"/>
    <property type="match status" value="1"/>
</dbReference>
<dbReference type="CDD" id="cd18795">
    <property type="entry name" value="SF2_C_Ski2"/>
    <property type="match status" value="1"/>
</dbReference>
<evidence type="ECO:0000313" key="9">
    <source>
        <dbReference type="Proteomes" id="UP000236740"/>
    </source>
</evidence>
<evidence type="ECO:0000256" key="4">
    <source>
        <dbReference type="ARBA" id="ARBA00022840"/>
    </source>
</evidence>
<reference evidence="8 9" key="1">
    <citation type="submission" date="2016-10" db="EMBL/GenBank/DDBJ databases">
        <authorList>
            <person name="de Groot N.N."/>
        </authorList>
    </citation>
    <scope>NUCLEOTIDE SEQUENCE [LARGE SCALE GENOMIC DNA]</scope>
    <source>
        <strain evidence="8 9">CGMCC 1.10331</strain>
    </source>
</reference>
<dbReference type="InterPro" id="IPR001650">
    <property type="entry name" value="Helicase_C-like"/>
</dbReference>
<dbReference type="GO" id="GO:0004386">
    <property type="term" value="F:helicase activity"/>
    <property type="evidence" value="ECO:0007669"/>
    <property type="project" value="UniProtKB-KW"/>
</dbReference>
<dbReference type="InterPro" id="IPR036390">
    <property type="entry name" value="WH_DNA-bd_sf"/>
</dbReference>
<proteinExistence type="predicted"/>
<dbReference type="GO" id="GO:0003676">
    <property type="term" value="F:nucleic acid binding"/>
    <property type="evidence" value="ECO:0007669"/>
    <property type="project" value="InterPro"/>
</dbReference>
<feature type="domain" description="Helicase C-terminal" evidence="7">
    <location>
        <begin position="275"/>
        <end position="467"/>
    </location>
</feature>
<dbReference type="PROSITE" id="PS51194">
    <property type="entry name" value="HELICASE_CTER"/>
    <property type="match status" value="1"/>
</dbReference>
<evidence type="ECO:0000256" key="1">
    <source>
        <dbReference type="ARBA" id="ARBA00022741"/>
    </source>
</evidence>
<dbReference type="Pfam" id="PF00271">
    <property type="entry name" value="Helicase_C"/>
    <property type="match status" value="1"/>
</dbReference>
<keyword evidence="3 8" id="KW-0347">Helicase</keyword>
<dbReference type="InterPro" id="IPR036388">
    <property type="entry name" value="WH-like_DNA-bd_sf"/>
</dbReference>
<dbReference type="InterPro" id="IPR004179">
    <property type="entry name" value="Sec63-dom"/>
</dbReference>
<dbReference type="SUPFAM" id="SSF52540">
    <property type="entry name" value="P-loop containing nucleoside triphosphate hydrolases"/>
    <property type="match status" value="1"/>
</dbReference>
<accession>A0A1H5X6H6</accession>
<keyword evidence="1" id="KW-0547">Nucleotide-binding</keyword>
<keyword evidence="4" id="KW-0067">ATP-binding</keyword>
<dbReference type="Pfam" id="PF14520">
    <property type="entry name" value="HHH_5"/>
    <property type="match status" value="1"/>
</dbReference>
<evidence type="ECO:0000313" key="8">
    <source>
        <dbReference type="EMBL" id="SEG07359.1"/>
    </source>
</evidence>
<dbReference type="GO" id="GO:0005524">
    <property type="term" value="F:ATP binding"/>
    <property type="evidence" value="ECO:0007669"/>
    <property type="project" value="UniProtKB-KW"/>
</dbReference>
<dbReference type="Gene3D" id="1.10.150.20">
    <property type="entry name" value="5' to 3' exonuclease, C-terminal subdomain"/>
    <property type="match status" value="1"/>
</dbReference>
<dbReference type="Pfam" id="PF02889">
    <property type="entry name" value="Sec63"/>
    <property type="match status" value="1"/>
</dbReference>
<dbReference type="AlphaFoldDB" id="A0A1H5X6H6"/>
<dbReference type="Pfam" id="PF23445">
    <property type="entry name" value="WHD_SNRNP200"/>
    <property type="match status" value="1"/>
</dbReference>
<dbReference type="PROSITE" id="PS51192">
    <property type="entry name" value="HELICASE_ATP_BIND_1"/>
    <property type="match status" value="1"/>
</dbReference>
<dbReference type="InterPro" id="IPR057842">
    <property type="entry name" value="WH_MER3"/>
</dbReference>
<evidence type="ECO:0000256" key="5">
    <source>
        <dbReference type="SAM" id="MobiDB-lite"/>
    </source>
</evidence>
<evidence type="ECO:0000259" key="7">
    <source>
        <dbReference type="PROSITE" id="PS51194"/>
    </source>
</evidence>
<dbReference type="GO" id="GO:0140097">
    <property type="term" value="F:catalytic activity, acting on DNA"/>
    <property type="evidence" value="ECO:0007669"/>
    <property type="project" value="UniProtKB-ARBA"/>
</dbReference>
<evidence type="ECO:0000256" key="2">
    <source>
        <dbReference type="ARBA" id="ARBA00022801"/>
    </source>
</evidence>
<dbReference type="InterPro" id="IPR027417">
    <property type="entry name" value="P-loop_NTPase"/>
</dbReference>
<dbReference type="EMBL" id="FNVN01000001">
    <property type="protein sequence ID" value="SEG07359.1"/>
    <property type="molecule type" value="Genomic_DNA"/>
</dbReference>
<dbReference type="InterPro" id="IPR011545">
    <property type="entry name" value="DEAD/DEAH_box_helicase_dom"/>
</dbReference>
<dbReference type="PANTHER" id="PTHR47961">
    <property type="entry name" value="DNA POLYMERASE THETA, PUTATIVE (AFU_ORTHOLOGUE AFUA_1G05260)-RELATED"/>
    <property type="match status" value="1"/>
</dbReference>
<dbReference type="GO" id="GO:0016787">
    <property type="term" value="F:hydrolase activity"/>
    <property type="evidence" value="ECO:0007669"/>
    <property type="project" value="UniProtKB-KW"/>
</dbReference>
<organism evidence="8 9">
    <name type="scientific">Halobellus limi</name>
    <dbReference type="NCBI Taxonomy" id="699433"/>
    <lineage>
        <taxon>Archaea</taxon>
        <taxon>Methanobacteriati</taxon>
        <taxon>Methanobacteriota</taxon>
        <taxon>Stenosarchaea group</taxon>
        <taxon>Halobacteria</taxon>
        <taxon>Halobacteriales</taxon>
        <taxon>Haloferacaceae</taxon>
        <taxon>Halobellus</taxon>
    </lineage>
</organism>
<name>A0A1H5X6H6_9EURY</name>
<dbReference type="InterPro" id="IPR014001">
    <property type="entry name" value="Helicase_ATP-bd"/>
</dbReference>
<feature type="domain" description="Helicase ATP-binding" evidence="6">
    <location>
        <begin position="71"/>
        <end position="240"/>
    </location>
</feature>
<evidence type="ECO:0000259" key="6">
    <source>
        <dbReference type="PROSITE" id="PS51192"/>
    </source>
</evidence>
<dbReference type="SMART" id="SM00487">
    <property type="entry name" value="DEXDc"/>
    <property type="match status" value="1"/>
</dbReference>
<dbReference type="Gene3D" id="1.10.3380.10">
    <property type="entry name" value="Sec63 N-terminal domain-like domain"/>
    <property type="match status" value="1"/>
</dbReference>
<dbReference type="SUPFAM" id="SSF46785">
    <property type="entry name" value="Winged helix' DNA-binding domain"/>
    <property type="match status" value="1"/>
</dbReference>
<dbReference type="Gene3D" id="1.10.10.10">
    <property type="entry name" value="Winged helix-like DNA-binding domain superfamily/Winged helix DNA-binding domain"/>
    <property type="match status" value="1"/>
</dbReference>
<dbReference type="Proteomes" id="UP000236740">
    <property type="component" value="Unassembled WGS sequence"/>
</dbReference>
<feature type="region of interest" description="Disordered" evidence="5">
    <location>
        <begin position="17"/>
        <end position="36"/>
    </location>
</feature>